<evidence type="ECO:0000313" key="1">
    <source>
        <dbReference type="EMBL" id="BCJ92074.1"/>
    </source>
</evidence>
<keyword evidence="2" id="KW-1185">Reference proteome</keyword>
<dbReference type="EMBL" id="AP023361">
    <property type="protein sequence ID" value="BCJ92074.1"/>
    <property type="molecule type" value="Genomic_DNA"/>
</dbReference>
<reference evidence="1 2" key="1">
    <citation type="submission" date="2020-08" db="EMBL/GenBank/DDBJ databases">
        <title>Genome sequence of Rhizobiales bacterium strain IZ6.</title>
        <authorList>
            <person name="Nakai R."/>
            <person name="Naganuma T."/>
        </authorList>
    </citation>
    <scope>NUCLEOTIDE SEQUENCE [LARGE SCALE GENOMIC DNA]</scope>
    <source>
        <strain evidence="1 2">IZ6</strain>
    </source>
</reference>
<accession>A0A6S6QNH9</accession>
<sequence>MVVRMAVMPGILFAFIHGCFRHFPFRHVVGAWGPEVFERIASRGAGRVGQGGRKSGCACYAE</sequence>
<dbReference type="AlphaFoldDB" id="A0A6S6QNH9"/>
<evidence type="ECO:0000313" key="2">
    <source>
        <dbReference type="Proteomes" id="UP000515317"/>
    </source>
</evidence>
<gene>
    <name evidence="1" type="ORF">IZ6_28090</name>
</gene>
<dbReference type="Proteomes" id="UP000515317">
    <property type="component" value="Chromosome"/>
</dbReference>
<proteinExistence type="predicted"/>
<organism evidence="1 2">
    <name type="scientific">Terrihabitans soli</name>
    <dbReference type="NCBI Taxonomy" id="708113"/>
    <lineage>
        <taxon>Bacteria</taxon>
        <taxon>Pseudomonadati</taxon>
        <taxon>Pseudomonadota</taxon>
        <taxon>Alphaproteobacteria</taxon>
        <taxon>Hyphomicrobiales</taxon>
        <taxon>Terrihabitans</taxon>
    </lineage>
</organism>
<name>A0A6S6QNH9_9HYPH</name>
<dbReference type="KEGG" id="tso:IZ6_28090"/>
<protein>
    <submittedName>
        <fullName evidence="1">Uncharacterized protein</fullName>
    </submittedName>
</protein>